<name>A0A7X5LJP4_9ALTE</name>
<dbReference type="InterPro" id="IPR010297">
    <property type="entry name" value="DUF900_hydrolase"/>
</dbReference>
<dbReference type="Proteomes" id="UP000470213">
    <property type="component" value="Unassembled WGS sequence"/>
</dbReference>
<dbReference type="EMBL" id="JAAAWN010000005">
    <property type="protein sequence ID" value="NDV90578.1"/>
    <property type="molecule type" value="Genomic_DNA"/>
</dbReference>
<evidence type="ECO:0000313" key="1">
    <source>
        <dbReference type="EMBL" id="NDV90578.1"/>
    </source>
</evidence>
<dbReference type="InterPro" id="IPR029058">
    <property type="entry name" value="AB_hydrolase_fold"/>
</dbReference>
<dbReference type="AlphaFoldDB" id="A0A7X5LJP4"/>
<gene>
    <name evidence="1" type="ORF">GTH32_05130</name>
</gene>
<dbReference type="Gene3D" id="3.40.50.1820">
    <property type="entry name" value="alpha/beta hydrolase"/>
    <property type="match status" value="1"/>
</dbReference>
<dbReference type="RefSeq" id="WP_163084169.1">
    <property type="nucleotide sequence ID" value="NZ_JAAAWN010000005.1"/>
</dbReference>
<proteinExistence type="predicted"/>
<keyword evidence="1" id="KW-0378">Hydrolase</keyword>
<reference evidence="1 2" key="1">
    <citation type="submission" date="2020-01" db="EMBL/GenBank/DDBJ databases">
        <authorList>
            <person name="Chen J."/>
            <person name="Zhu S."/>
            <person name="Yang J."/>
        </authorList>
    </citation>
    <scope>NUCLEOTIDE SEQUENCE [LARGE SCALE GENOMIC DNA]</scope>
    <source>
        <strain evidence="1 2">345S023</strain>
    </source>
</reference>
<protein>
    <submittedName>
        <fullName evidence="1">Alpha/beta hydrolase</fullName>
    </submittedName>
</protein>
<sequence>MLFATNRTPQNKSHRLSPVTKVNRKILFDNQNTRPASEMYFCRRIGPSDYTEVGGRQFFKALKELPSHTQVLLYIHGFNCNPEPDVFNRAEQLQTLINQARGENFALVVPLMWPCDDDGPSRFLDDYWDDQKAADFSGSAFARLLAKFDAWRREESQRENPCTRRINVLAHSMGNRVLRTAITYWGKYDHYGMVPMLFRNVFMVAADVVNHCFEPGKSGCLLPATTRNLVVYYANDDLAMPASKVANLKNRVTSRRLGMTGVEDLTKVPKNVYEVDCDSFNNRFDFPKGHAYFLNQSNIISPALLHMLSAMDRGRVIPSNQHHVIDYNS</sequence>
<dbReference type="GO" id="GO:0016787">
    <property type="term" value="F:hydrolase activity"/>
    <property type="evidence" value="ECO:0007669"/>
    <property type="project" value="UniProtKB-KW"/>
</dbReference>
<dbReference type="Pfam" id="PF05990">
    <property type="entry name" value="DUF900"/>
    <property type="match status" value="1"/>
</dbReference>
<evidence type="ECO:0000313" key="2">
    <source>
        <dbReference type="Proteomes" id="UP000470213"/>
    </source>
</evidence>
<accession>A0A7X5LJP4</accession>
<comment type="caution">
    <text evidence="1">The sequence shown here is derived from an EMBL/GenBank/DDBJ whole genome shotgun (WGS) entry which is preliminary data.</text>
</comment>
<keyword evidence="2" id="KW-1185">Reference proteome</keyword>
<organism evidence="1 2">
    <name type="scientific">Alteromonas profundi</name>
    <dbReference type="NCBI Taxonomy" id="2696062"/>
    <lineage>
        <taxon>Bacteria</taxon>
        <taxon>Pseudomonadati</taxon>
        <taxon>Pseudomonadota</taxon>
        <taxon>Gammaproteobacteria</taxon>
        <taxon>Alteromonadales</taxon>
        <taxon>Alteromonadaceae</taxon>
        <taxon>Alteromonas/Salinimonas group</taxon>
        <taxon>Alteromonas</taxon>
    </lineage>
</organism>